<evidence type="ECO:0000313" key="2">
    <source>
        <dbReference type="Proteomes" id="UP000230069"/>
    </source>
</evidence>
<evidence type="ECO:0008006" key="3">
    <source>
        <dbReference type="Google" id="ProtNLM"/>
    </source>
</evidence>
<evidence type="ECO:0000313" key="1">
    <source>
        <dbReference type="EMBL" id="PIA42344.1"/>
    </source>
</evidence>
<dbReference type="EMBL" id="KZ305037">
    <property type="protein sequence ID" value="PIA42344.1"/>
    <property type="molecule type" value="Genomic_DNA"/>
</dbReference>
<dbReference type="InParanoid" id="A0A2G5DFT7"/>
<dbReference type="Proteomes" id="UP000230069">
    <property type="component" value="Unassembled WGS sequence"/>
</dbReference>
<sequence>MLTMSLCDVDFLKLYINFYDVGMQFIASFLGRFSNLKFLSIHQSSWNDCIHFPHSNVSDLYWVSQSLAFIDHLKIAEISLCPGDNALALVKYLIKIGKDLEFLVIRFSSRFWELCEVRRIVDDLKKEKASAKLLLCYQSEPNPPNFEEVNEHHRKYTILLSAEDKRTIYEQKRQRCRLAEIEDLRVQSMGRGIPSCNPAEFLYESLDRWMPPDFFDEPLNRWMLSDSSEVSMDESEFLVYSECLFTGTFLVVHMNQ</sequence>
<name>A0A2G5DFT7_AQUCA</name>
<reference evidence="1 2" key="1">
    <citation type="submission" date="2017-09" db="EMBL/GenBank/DDBJ databases">
        <title>WGS assembly of Aquilegia coerulea Goldsmith.</title>
        <authorList>
            <person name="Hodges S."/>
            <person name="Kramer E."/>
            <person name="Nordborg M."/>
            <person name="Tomkins J."/>
            <person name="Borevitz J."/>
            <person name="Derieg N."/>
            <person name="Yan J."/>
            <person name="Mihaltcheva S."/>
            <person name="Hayes R.D."/>
            <person name="Rokhsar D."/>
        </authorList>
    </citation>
    <scope>NUCLEOTIDE SEQUENCE [LARGE SCALE GENOMIC DNA]</scope>
    <source>
        <strain evidence="2">cv. Goldsmith</strain>
    </source>
</reference>
<proteinExistence type="predicted"/>
<organism evidence="1 2">
    <name type="scientific">Aquilegia coerulea</name>
    <name type="common">Rocky mountain columbine</name>
    <dbReference type="NCBI Taxonomy" id="218851"/>
    <lineage>
        <taxon>Eukaryota</taxon>
        <taxon>Viridiplantae</taxon>
        <taxon>Streptophyta</taxon>
        <taxon>Embryophyta</taxon>
        <taxon>Tracheophyta</taxon>
        <taxon>Spermatophyta</taxon>
        <taxon>Magnoliopsida</taxon>
        <taxon>Ranunculales</taxon>
        <taxon>Ranunculaceae</taxon>
        <taxon>Thalictroideae</taxon>
        <taxon>Aquilegia</taxon>
    </lineage>
</organism>
<keyword evidence="2" id="KW-1185">Reference proteome</keyword>
<dbReference type="AlphaFoldDB" id="A0A2G5DFT7"/>
<gene>
    <name evidence="1" type="ORF">AQUCO_02000058v1</name>
</gene>
<protein>
    <recommendedName>
        <fullName evidence="3">FBD domain-containing protein</fullName>
    </recommendedName>
</protein>
<accession>A0A2G5DFT7</accession>